<sequence length="626" mass="70697">MPGLRMPEELQRRLKGRREERRLKKQVSLPSVPDVFGGSGSATGSDLETELPAVVENYVALAPSSPTKKPRRGKNLLPAFNNASEQEKEWVVIALDDDKENVMHHPAGMIMSTSPEDRQRWEALGKIFDRQDRASRKRLVLLRERVNQARRMSTPPSKAKRVEGPSPVNLRLERAEKRKASMMCARACRAKELTRLRTPRRKRSSPDLIRDAVEERHAAADQRRQDVLATRAGVAARLGVGTYSARKMEERRMFRKDEIEAKLQAAEERRSQNLLARRAKAAERTKAIAAIMEDSERKRQALGQAMRHRLEAAAGRRANALAQRVKRAGELGEGSVLIWMNRRRVFLSDVLSARLQEAADRRASHLESRRARARTMSGDSVAEFIRLEGEMMRAALTNLWRLKLEAATSRRNIRLIMAQRKAYEMGDAIVRASNFEKMALLSLGLTAKLQAAEAKRNVHLAGVAQKARRLGDKGANEKRRRVLSEKALALIERIEAAEAKRKRVLASKSKKANELGSERVEKSQICAKAKAAIQDCARVGRIKAAENRRNQNLFTLQTAAARNNARAAAIASFVSERHQFEKEIGERYIHFKLERAQMNRDVAKLLRCGLRTDPTFSLVKPIAFIV</sequence>
<organism evidence="2 3">
    <name type="scientific">Chloropicon primus</name>
    <dbReference type="NCBI Taxonomy" id="1764295"/>
    <lineage>
        <taxon>Eukaryota</taxon>
        <taxon>Viridiplantae</taxon>
        <taxon>Chlorophyta</taxon>
        <taxon>Chloropicophyceae</taxon>
        <taxon>Chloropicales</taxon>
        <taxon>Chloropicaceae</taxon>
        <taxon>Chloropicon</taxon>
    </lineage>
</organism>
<reference evidence="2 3" key="1">
    <citation type="submission" date="2018-07" db="EMBL/GenBank/DDBJ databases">
        <title>The complete nuclear genome of the prasinophyte Chloropicon primus (CCMP1205).</title>
        <authorList>
            <person name="Pombert J.-F."/>
            <person name="Otis C."/>
            <person name="Turmel M."/>
            <person name="Lemieux C."/>
        </authorList>
    </citation>
    <scope>NUCLEOTIDE SEQUENCE [LARGE SCALE GENOMIC DNA]</scope>
    <source>
        <strain evidence="2 3">CCMP1205</strain>
    </source>
</reference>
<accession>A0A5B8MPG5</accession>
<proteinExistence type="predicted"/>
<dbReference type="Proteomes" id="UP000316726">
    <property type="component" value="Chromosome 5"/>
</dbReference>
<evidence type="ECO:0000313" key="3">
    <source>
        <dbReference type="Proteomes" id="UP000316726"/>
    </source>
</evidence>
<dbReference type="EMBL" id="CP031038">
    <property type="protein sequence ID" value="QDZ21172.1"/>
    <property type="molecule type" value="Genomic_DNA"/>
</dbReference>
<evidence type="ECO:0000256" key="1">
    <source>
        <dbReference type="SAM" id="MobiDB-lite"/>
    </source>
</evidence>
<gene>
    <name evidence="2" type="ORF">A3770_05p36900</name>
</gene>
<dbReference type="AlphaFoldDB" id="A0A5B8MPG5"/>
<name>A0A5B8MPG5_9CHLO</name>
<feature type="region of interest" description="Disordered" evidence="1">
    <location>
        <begin position="15"/>
        <end position="46"/>
    </location>
</feature>
<protein>
    <submittedName>
        <fullName evidence="2">Uncharacterized protein</fullName>
    </submittedName>
</protein>
<keyword evidence="3" id="KW-1185">Reference proteome</keyword>
<evidence type="ECO:0000313" key="2">
    <source>
        <dbReference type="EMBL" id="QDZ21172.1"/>
    </source>
</evidence>